<feature type="compositionally biased region" description="Basic and acidic residues" evidence="1">
    <location>
        <begin position="18"/>
        <end position="42"/>
    </location>
</feature>
<feature type="transmembrane region" description="Helical" evidence="2">
    <location>
        <begin position="82"/>
        <end position="99"/>
    </location>
</feature>
<organism evidence="3 4">
    <name type="scientific">Actinomycetospora succinea</name>
    <dbReference type="NCBI Taxonomy" id="663603"/>
    <lineage>
        <taxon>Bacteria</taxon>
        <taxon>Bacillati</taxon>
        <taxon>Actinomycetota</taxon>
        <taxon>Actinomycetes</taxon>
        <taxon>Pseudonocardiales</taxon>
        <taxon>Pseudonocardiaceae</taxon>
        <taxon>Actinomycetospora</taxon>
    </lineage>
</organism>
<name>A0A4R6VDW7_9PSEU</name>
<feature type="transmembrane region" description="Helical" evidence="2">
    <location>
        <begin position="59"/>
        <end position="76"/>
    </location>
</feature>
<protein>
    <submittedName>
        <fullName evidence="3">DUF3040 family protein</fullName>
    </submittedName>
</protein>
<dbReference type="Pfam" id="PF11239">
    <property type="entry name" value="DUF3040"/>
    <property type="match status" value="1"/>
</dbReference>
<dbReference type="EMBL" id="SNYO01000004">
    <property type="protein sequence ID" value="TDQ58934.1"/>
    <property type="molecule type" value="Genomic_DNA"/>
</dbReference>
<keyword evidence="4" id="KW-1185">Reference proteome</keyword>
<keyword evidence="2" id="KW-0812">Transmembrane</keyword>
<keyword evidence="2" id="KW-0472">Membrane</keyword>
<evidence type="ECO:0000256" key="1">
    <source>
        <dbReference type="SAM" id="MobiDB-lite"/>
    </source>
</evidence>
<gene>
    <name evidence="3" type="ORF">EV188_104683</name>
</gene>
<proteinExistence type="predicted"/>
<reference evidence="3 4" key="1">
    <citation type="submission" date="2019-03" db="EMBL/GenBank/DDBJ databases">
        <title>Genomic Encyclopedia of Type Strains, Phase IV (KMG-IV): sequencing the most valuable type-strain genomes for metagenomic binning, comparative biology and taxonomic classification.</title>
        <authorList>
            <person name="Goeker M."/>
        </authorList>
    </citation>
    <scope>NUCLEOTIDE SEQUENCE [LARGE SCALE GENOMIC DNA]</scope>
    <source>
        <strain evidence="3 4">DSM 45775</strain>
    </source>
</reference>
<comment type="caution">
    <text evidence="3">The sequence shown here is derived from an EMBL/GenBank/DDBJ whole genome shotgun (WGS) entry which is preliminary data.</text>
</comment>
<evidence type="ECO:0000256" key="2">
    <source>
        <dbReference type="SAM" id="Phobius"/>
    </source>
</evidence>
<sequence length="104" mass="11231">MASDPDRPTPPQPARPLSEQEKDAFARLEASLRDEDPPDRGPDGTVPARRRTGPRPRDLVIQVVVVAVLAVALMPSAWLAGLVVAIVMLGPTCVAIWAMRRGML</sequence>
<evidence type="ECO:0000313" key="3">
    <source>
        <dbReference type="EMBL" id="TDQ58934.1"/>
    </source>
</evidence>
<dbReference type="RefSeq" id="WP_166659955.1">
    <property type="nucleotide sequence ID" value="NZ_BAABHR010000033.1"/>
</dbReference>
<keyword evidence="2" id="KW-1133">Transmembrane helix</keyword>
<accession>A0A4R6VDW7</accession>
<dbReference type="Proteomes" id="UP000295705">
    <property type="component" value="Unassembled WGS sequence"/>
</dbReference>
<dbReference type="AlphaFoldDB" id="A0A4R6VDW7"/>
<dbReference type="InterPro" id="IPR021401">
    <property type="entry name" value="DUF3040"/>
</dbReference>
<feature type="region of interest" description="Disordered" evidence="1">
    <location>
        <begin position="1"/>
        <end position="53"/>
    </location>
</feature>
<evidence type="ECO:0000313" key="4">
    <source>
        <dbReference type="Proteomes" id="UP000295705"/>
    </source>
</evidence>